<evidence type="ECO:0008006" key="4">
    <source>
        <dbReference type="Google" id="ProtNLM"/>
    </source>
</evidence>
<accession>A0A8J7LMI8</accession>
<dbReference type="EMBL" id="JAELVQ010000005">
    <property type="protein sequence ID" value="MBJ6367599.1"/>
    <property type="molecule type" value="Genomic_DNA"/>
</dbReference>
<feature type="compositionally biased region" description="Polar residues" evidence="1">
    <location>
        <begin position="69"/>
        <end position="84"/>
    </location>
</feature>
<gene>
    <name evidence="2" type="ORF">JF259_05810</name>
</gene>
<dbReference type="RefSeq" id="WP_199114365.1">
    <property type="nucleotide sequence ID" value="NZ_JAELVQ010000005.1"/>
</dbReference>
<keyword evidence="3" id="KW-1185">Reference proteome</keyword>
<evidence type="ECO:0000313" key="2">
    <source>
        <dbReference type="EMBL" id="MBJ6367599.1"/>
    </source>
</evidence>
<proteinExistence type="predicted"/>
<evidence type="ECO:0000313" key="3">
    <source>
        <dbReference type="Proteomes" id="UP000610931"/>
    </source>
</evidence>
<dbReference type="AlphaFoldDB" id="A0A8J7LMI8"/>
<organism evidence="2 3">
    <name type="scientific">Snuella sedimenti</name>
    <dbReference type="NCBI Taxonomy" id="2798802"/>
    <lineage>
        <taxon>Bacteria</taxon>
        <taxon>Pseudomonadati</taxon>
        <taxon>Bacteroidota</taxon>
        <taxon>Flavobacteriia</taxon>
        <taxon>Flavobacteriales</taxon>
        <taxon>Flavobacteriaceae</taxon>
        <taxon>Snuella</taxon>
    </lineage>
</organism>
<comment type="caution">
    <text evidence="2">The sequence shown here is derived from an EMBL/GenBank/DDBJ whole genome shotgun (WGS) entry which is preliminary data.</text>
</comment>
<sequence>MKNIQCKVFGHEFQITRHVTYHVKEYSCKNCKKELTINGNGRLIILTPKHKEINDVLARVHHKRKAKNHSVSYKTQQLSEIQLA</sequence>
<protein>
    <recommendedName>
        <fullName evidence="4">C2H2-type domain-containing protein</fullName>
    </recommendedName>
</protein>
<dbReference type="Proteomes" id="UP000610931">
    <property type="component" value="Unassembled WGS sequence"/>
</dbReference>
<evidence type="ECO:0000256" key="1">
    <source>
        <dbReference type="SAM" id="MobiDB-lite"/>
    </source>
</evidence>
<name>A0A8J7LMI8_9FLAO</name>
<feature type="region of interest" description="Disordered" evidence="1">
    <location>
        <begin position="65"/>
        <end position="84"/>
    </location>
</feature>
<reference evidence="2" key="1">
    <citation type="submission" date="2020-12" db="EMBL/GenBank/DDBJ databases">
        <title>Snuella sp. nov., isolated from sediment in Incheon.</title>
        <authorList>
            <person name="Kim W."/>
        </authorList>
    </citation>
    <scope>NUCLEOTIDE SEQUENCE</scope>
    <source>
        <strain evidence="2">CAU 1569</strain>
    </source>
</reference>